<dbReference type="OrthoDB" id="5873580at2"/>
<accession>A0A2S7X4D4</accession>
<keyword evidence="1" id="KW-1133">Transmembrane helix</keyword>
<dbReference type="Pfam" id="PF07963">
    <property type="entry name" value="N_methyl"/>
    <property type="match status" value="1"/>
</dbReference>
<gene>
    <name evidence="2" type="ORF">BTO22_16505</name>
</gene>
<sequence>MHRNHTHGFTLIELIAVIVLISIVSLSANSYFSGISSVSTQTLKTELLHSLRLTQIRAMNRNGFCNRWLIDEHRAQQVSLKLKPDTCSTAFPNTQKSNEYLENQDVTYVASLAKYNAVFALKVNSNLIAPTTPYALDFDSIGRVKQCANTRCEIMIYGTSTQKICIETEGYIHAC</sequence>
<organism evidence="2 3">
    <name type="scientific">Aliivibrio sifiae</name>
    <dbReference type="NCBI Taxonomy" id="566293"/>
    <lineage>
        <taxon>Bacteria</taxon>
        <taxon>Pseudomonadati</taxon>
        <taxon>Pseudomonadota</taxon>
        <taxon>Gammaproteobacteria</taxon>
        <taxon>Vibrionales</taxon>
        <taxon>Vibrionaceae</taxon>
        <taxon>Aliivibrio</taxon>
    </lineage>
</organism>
<protein>
    <submittedName>
        <fullName evidence="2">MSHA biogenesis protein MshC</fullName>
    </submittedName>
</protein>
<evidence type="ECO:0000256" key="1">
    <source>
        <dbReference type="SAM" id="Phobius"/>
    </source>
</evidence>
<proteinExistence type="predicted"/>
<feature type="transmembrane region" description="Helical" evidence="1">
    <location>
        <begin position="12"/>
        <end position="32"/>
    </location>
</feature>
<dbReference type="Gene3D" id="3.30.700.10">
    <property type="entry name" value="Glycoprotein, Type 4 Pilin"/>
    <property type="match status" value="1"/>
</dbReference>
<evidence type="ECO:0000313" key="2">
    <source>
        <dbReference type="EMBL" id="PQJ85076.1"/>
    </source>
</evidence>
<reference evidence="2 3" key="1">
    <citation type="submission" date="2016-12" db="EMBL/GenBank/DDBJ databases">
        <title>Diversity of luminous bacteria.</title>
        <authorList>
            <person name="Yoshizawa S."/>
            <person name="Kogure K."/>
        </authorList>
    </citation>
    <scope>NUCLEOTIDE SEQUENCE [LARGE SCALE GENOMIC DNA]</scope>
    <source>
        <strain evidence="2 3">ATCC 33715</strain>
    </source>
</reference>
<dbReference type="Proteomes" id="UP000239263">
    <property type="component" value="Unassembled WGS sequence"/>
</dbReference>
<dbReference type="EMBL" id="MSCO01000002">
    <property type="protein sequence ID" value="PQJ85076.1"/>
    <property type="molecule type" value="Genomic_DNA"/>
</dbReference>
<dbReference type="NCBIfam" id="TIGR02532">
    <property type="entry name" value="IV_pilin_GFxxxE"/>
    <property type="match status" value="1"/>
</dbReference>
<dbReference type="RefSeq" id="WP_105056439.1">
    <property type="nucleotide sequence ID" value="NZ_CAWNRT010000002.1"/>
</dbReference>
<dbReference type="PROSITE" id="PS00409">
    <property type="entry name" value="PROKAR_NTER_METHYL"/>
    <property type="match status" value="1"/>
</dbReference>
<dbReference type="AlphaFoldDB" id="A0A2S7X4D4"/>
<evidence type="ECO:0000313" key="3">
    <source>
        <dbReference type="Proteomes" id="UP000239263"/>
    </source>
</evidence>
<comment type="caution">
    <text evidence="2">The sequence shown here is derived from an EMBL/GenBank/DDBJ whole genome shotgun (WGS) entry which is preliminary data.</text>
</comment>
<dbReference type="InterPro" id="IPR012902">
    <property type="entry name" value="N_methyl_site"/>
</dbReference>
<keyword evidence="1" id="KW-0812">Transmembrane</keyword>
<name>A0A2S7X4D4_9GAMM</name>
<keyword evidence="1" id="KW-0472">Membrane</keyword>
<dbReference type="InterPro" id="IPR045584">
    <property type="entry name" value="Pilin-like"/>
</dbReference>
<dbReference type="SUPFAM" id="SSF54523">
    <property type="entry name" value="Pili subunits"/>
    <property type="match status" value="1"/>
</dbReference>